<dbReference type="AlphaFoldDB" id="A0A2H3JFN8"/>
<organism evidence="7 8">
    <name type="scientific">Wolfiporia cocos (strain MD-104)</name>
    <name type="common">Brown rot fungus</name>
    <dbReference type="NCBI Taxonomy" id="742152"/>
    <lineage>
        <taxon>Eukaryota</taxon>
        <taxon>Fungi</taxon>
        <taxon>Dikarya</taxon>
        <taxon>Basidiomycota</taxon>
        <taxon>Agaricomycotina</taxon>
        <taxon>Agaricomycetes</taxon>
        <taxon>Polyporales</taxon>
        <taxon>Phaeolaceae</taxon>
        <taxon>Wolfiporia</taxon>
    </lineage>
</organism>
<keyword evidence="2 6" id="KW-0812">Transmembrane</keyword>
<reference evidence="7" key="1">
    <citation type="journal article" date="2012" name="Science">
        <title>The Paleozoic origin of enzymatic lignin decomposition reconstructed from 31 fungal genomes.</title>
        <authorList>
            <person name="Floudas D."/>
            <person name="Binder M."/>
            <person name="Riley R."/>
            <person name="Barry K."/>
            <person name="Blanchette R.A."/>
            <person name="Henrissat B."/>
            <person name="Martinez A.T."/>
            <person name="Otillar R."/>
            <person name="Spatafora J.W."/>
            <person name="Yadav J.S."/>
            <person name="Aerts A."/>
            <person name="Benoit I."/>
            <person name="Boyd A."/>
            <person name="Carlson A."/>
            <person name="Copeland A."/>
            <person name="Coutinho P.M."/>
            <person name="de Vries R.P."/>
            <person name="Ferreira P."/>
            <person name="Findley K."/>
            <person name="Foster B."/>
            <person name="Gaskell J."/>
            <person name="Glotzer D."/>
            <person name="Gorecki P."/>
            <person name="Heitman J."/>
            <person name="Hesse C."/>
            <person name="Hori C."/>
            <person name="Igarashi K."/>
            <person name="Jurgens J.A."/>
            <person name="Kallen N."/>
            <person name="Kersten P."/>
            <person name="Kohler A."/>
            <person name="Kuees U."/>
            <person name="Kumar T.K.A."/>
            <person name="Kuo A."/>
            <person name="LaButti K."/>
            <person name="Larrondo L.F."/>
            <person name="Lindquist E."/>
            <person name="Ling A."/>
            <person name="Lombard V."/>
            <person name="Lucas S."/>
            <person name="Lundell T."/>
            <person name="Martin R."/>
            <person name="McLaughlin D.J."/>
            <person name="Morgenstern I."/>
            <person name="Morin E."/>
            <person name="Murat C."/>
            <person name="Nagy L.G."/>
            <person name="Nolan M."/>
            <person name="Ohm R.A."/>
            <person name="Patyshakuliyeva A."/>
            <person name="Rokas A."/>
            <person name="Ruiz-Duenas F.J."/>
            <person name="Sabat G."/>
            <person name="Salamov A."/>
            <person name="Samejima M."/>
            <person name="Schmutz J."/>
            <person name="Slot J.C."/>
            <person name="St John F."/>
            <person name="Stenlid J."/>
            <person name="Sun H."/>
            <person name="Sun S."/>
            <person name="Syed K."/>
            <person name="Tsang A."/>
            <person name="Wiebenga A."/>
            <person name="Young D."/>
            <person name="Pisabarro A."/>
            <person name="Eastwood D.C."/>
            <person name="Martin F."/>
            <person name="Cullen D."/>
            <person name="Grigoriev I.V."/>
            <person name="Hibbett D.S."/>
        </authorList>
    </citation>
    <scope>NUCLEOTIDE SEQUENCE [LARGE SCALE GENOMIC DNA]</scope>
    <source>
        <strain evidence="7">MD-104</strain>
    </source>
</reference>
<feature type="region of interest" description="Disordered" evidence="5">
    <location>
        <begin position="309"/>
        <end position="379"/>
    </location>
</feature>
<keyword evidence="3 6" id="KW-1133">Transmembrane helix</keyword>
<evidence type="ECO:0000256" key="5">
    <source>
        <dbReference type="SAM" id="MobiDB-lite"/>
    </source>
</evidence>
<comment type="subcellular location">
    <subcellularLocation>
        <location evidence="1">Membrane</location>
        <topology evidence="1">Single-pass membrane protein</topology>
    </subcellularLocation>
</comment>
<dbReference type="InterPro" id="IPR012879">
    <property type="entry name" value="CCDC47"/>
</dbReference>
<dbReference type="OrthoDB" id="10039147at2759"/>
<evidence type="ECO:0000256" key="3">
    <source>
        <dbReference type="ARBA" id="ARBA00022989"/>
    </source>
</evidence>
<accession>A0A2H3JFN8</accession>
<dbReference type="STRING" id="742152.A0A2H3JFN8"/>
<evidence type="ECO:0000256" key="4">
    <source>
        <dbReference type="ARBA" id="ARBA00023136"/>
    </source>
</evidence>
<dbReference type="OMA" id="MHLVRDM"/>
<sequence>MSALLKLLTPPPVNVSPDYDGVEYQWRFLTFRPAFFQYEPYLLAGLLLYVALYFWGKRANDAAVKKWFDAHFPLLESQFSKPTENGLVKDGNSDWFNYSTGRRALASLHTTFTLRPRHDLLQYAFQIGRGLVELEYKVYDEVELDFTFRQPAGRESVVPDCVWAVVAKDEIKSIRSRRWDLTFTRTTDLPSLPPSLAVMSEYADVTDSLLKPIGALNLPAVLSDPAVLPYFRSLSLTDQPRTRPAVPLAPGERTKRLILTLALPPPAHAAATVPLLAAALQLVDAVAGEGRAPLRGGLNAQLRPETRVKLRRAREKVDEEIREDAAREKREEQEEKKAAAKRKAQEEKLSRLSAAEQQKALEREKKRALRKTQGKVKVR</sequence>
<dbReference type="PANTHER" id="PTHR12883">
    <property type="entry name" value="ADIPOCYTE-SPECIFIC PROTEIN 4-RELATED"/>
    <property type="match status" value="1"/>
</dbReference>
<keyword evidence="4 6" id="KW-0472">Membrane</keyword>
<dbReference type="GO" id="GO:0016020">
    <property type="term" value="C:membrane"/>
    <property type="evidence" value="ECO:0007669"/>
    <property type="project" value="UniProtKB-SubCell"/>
</dbReference>
<evidence type="ECO:0000256" key="1">
    <source>
        <dbReference type="ARBA" id="ARBA00004167"/>
    </source>
</evidence>
<feature type="transmembrane region" description="Helical" evidence="6">
    <location>
        <begin position="38"/>
        <end position="56"/>
    </location>
</feature>
<evidence type="ECO:0000313" key="8">
    <source>
        <dbReference type="Proteomes" id="UP000218811"/>
    </source>
</evidence>
<dbReference type="Proteomes" id="UP000218811">
    <property type="component" value="Unassembled WGS sequence"/>
</dbReference>
<evidence type="ECO:0000256" key="2">
    <source>
        <dbReference type="ARBA" id="ARBA00022692"/>
    </source>
</evidence>
<name>A0A2H3JFN8_WOLCO</name>
<dbReference type="GO" id="GO:0005509">
    <property type="term" value="F:calcium ion binding"/>
    <property type="evidence" value="ECO:0007669"/>
    <property type="project" value="InterPro"/>
</dbReference>
<dbReference type="Pfam" id="PF07946">
    <property type="entry name" value="CCDC47"/>
    <property type="match status" value="1"/>
</dbReference>
<dbReference type="EMBL" id="KB468113">
    <property type="protein sequence ID" value="PCH41010.1"/>
    <property type="molecule type" value="Genomic_DNA"/>
</dbReference>
<proteinExistence type="predicted"/>
<keyword evidence="8" id="KW-1185">Reference proteome</keyword>
<protein>
    <submittedName>
        <fullName evidence="7">DUF1682-domain-containing protein</fullName>
    </submittedName>
</protein>
<evidence type="ECO:0000313" key="7">
    <source>
        <dbReference type="EMBL" id="PCH41010.1"/>
    </source>
</evidence>
<dbReference type="PANTHER" id="PTHR12883:SF0">
    <property type="entry name" value="PAT COMPLEX SUBUNIT CCDC47"/>
    <property type="match status" value="1"/>
</dbReference>
<evidence type="ECO:0000256" key="6">
    <source>
        <dbReference type="SAM" id="Phobius"/>
    </source>
</evidence>
<feature type="compositionally biased region" description="Basic and acidic residues" evidence="5">
    <location>
        <begin position="315"/>
        <end position="350"/>
    </location>
</feature>
<gene>
    <name evidence="7" type="ORF">WOLCODRAFT_131651</name>
</gene>
<dbReference type="GO" id="GO:0005783">
    <property type="term" value="C:endoplasmic reticulum"/>
    <property type="evidence" value="ECO:0007669"/>
    <property type="project" value="InterPro"/>
</dbReference>
<feature type="compositionally biased region" description="Basic residues" evidence="5">
    <location>
        <begin position="366"/>
        <end position="379"/>
    </location>
</feature>
<dbReference type="GO" id="GO:0032469">
    <property type="term" value="P:endoplasmic reticulum calcium ion homeostasis"/>
    <property type="evidence" value="ECO:0007669"/>
    <property type="project" value="InterPro"/>
</dbReference>